<organism evidence="9 10">
    <name type="scientific">Cochliobolus sativus</name>
    <name type="common">Common root rot and spot blotch fungus</name>
    <name type="synonym">Bipolaris sorokiniana</name>
    <dbReference type="NCBI Taxonomy" id="45130"/>
    <lineage>
        <taxon>Eukaryota</taxon>
        <taxon>Fungi</taxon>
        <taxon>Dikarya</taxon>
        <taxon>Ascomycota</taxon>
        <taxon>Pezizomycotina</taxon>
        <taxon>Dothideomycetes</taxon>
        <taxon>Pleosporomycetidae</taxon>
        <taxon>Pleosporales</taxon>
        <taxon>Pleosporineae</taxon>
        <taxon>Pleosporaceae</taxon>
        <taxon>Bipolaris</taxon>
    </lineage>
</organism>
<keyword evidence="5" id="KW-0472">Membrane</keyword>
<evidence type="ECO:0000256" key="3">
    <source>
        <dbReference type="ARBA" id="ARBA00022729"/>
    </source>
</evidence>
<dbReference type="EMBL" id="WNKQ01000005">
    <property type="protein sequence ID" value="KAF5851478.1"/>
    <property type="molecule type" value="Genomic_DNA"/>
</dbReference>
<evidence type="ECO:0000256" key="7">
    <source>
        <dbReference type="SAM" id="SignalP"/>
    </source>
</evidence>
<evidence type="ECO:0000256" key="6">
    <source>
        <dbReference type="ARBA" id="ARBA00023180"/>
    </source>
</evidence>
<dbReference type="SMART" id="SM00321">
    <property type="entry name" value="WSC"/>
    <property type="match status" value="1"/>
</dbReference>
<name>A0A8H6DXJ2_COCSA</name>
<proteinExistence type="predicted"/>
<dbReference type="PANTHER" id="PTHR24269:SF16">
    <property type="entry name" value="PROTEIN SLG1"/>
    <property type="match status" value="1"/>
</dbReference>
<dbReference type="Proteomes" id="UP000624244">
    <property type="component" value="Unassembled WGS sequence"/>
</dbReference>
<dbReference type="GO" id="GO:0005886">
    <property type="term" value="C:plasma membrane"/>
    <property type="evidence" value="ECO:0007669"/>
    <property type="project" value="TreeGrafter"/>
</dbReference>
<evidence type="ECO:0000256" key="4">
    <source>
        <dbReference type="ARBA" id="ARBA00022989"/>
    </source>
</evidence>
<dbReference type="InterPro" id="IPR002889">
    <property type="entry name" value="WSC_carb-bd"/>
</dbReference>
<sequence>MRVSWITIVSGLCTTAFTYETQQVMGGPDLGATPSFTCTDPPADKPNCSCTCTNGITFDQPLSLDSQNCAGTSANDCQAEKGEWARQEQALKDEITRKTQEHNECKMELSAHVPAQIRSRYRYKGCIQVTPGSSFLPGIRSESDTMTVELCAVQCQAFQHFATTNARTCFCGDKVVGTVLEVKHSDCNSPCAGDKTEMCGAFWKFNLYTKVV</sequence>
<gene>
    <name evidence="9" type="ORF">GGP41_004279</name>
</gene>
<evidence type="ECO:0000259" key="8">
    <source>
        <dbReference type="PROSITE" id="PS51212"/>
    </source>
</evidence>
<dbReference type="AlphaFoldDB" id="A0A8H6DXJ2"/>
<feature type="domain" description="WSC" evidence="8">
    <location>
        <begin position="120"/>
        <end position="211"/>
    </location>
</feature>
<feature type="signal peptide" evidence="7">
    <location>
        <begin position="1"/>
        <end position="18"/>
    </location>
</feature>
<comment type="subcellular location">
    <subcellularLocation>
        <location evidence="1">Membrane</location>
        <topology evidence="1">Single-pass membrane protein</topology>
    </subcellularLocation>
</comment>
<dbReference type="Pfam" id="PF01822">
    <property type="entry name" value="WSC"/>
    <property type="match status" value="1"/>
</dbReference>
<evidence type="ECO:0000256" key="1">
    <source>
        <dbReference type="ARBA" id="ARBA00004167"/>
    </source>
</evidence>
<keyword evidence="6" id="KW-0325">Glycoprotein</keyword>
<keyword evidence="3 7" id="KW-0732">Signal</keyword>
<evidence type="ECO:0000313" key="10">
    <source>
        <dbReference type="Proteomes" id="UP000624244"/>
    </source>
</evidence>
<protein>
    <recommendedName>
        <fullName evidence="8">WSC domain-containing protein</fullName>
    </recommendedName>
</protein>
<keyword evidence="2" id="KW-0812">Transmembrane</keyword>
<evidence type="ECO:0000313" key="9">
    <source>
        <dbReference type="EMBL" id="KAF5851478.1"/>
    </source>
</evidence>
<accession>A0A8H6DXJ2</accession>
<feature type="chain" id="PRO_5033988827" description="WSC domain-containing protein" evidence="7">
    <location>
        <begin position="19"/>
        <end position="212"/>
    </location>
</feature>
<dbReference type="PROSITE" id="PS51212">
    <property type="entry name" value="WSC"/>
    <property type="match status" value="1"/>
</dbReference>
<evidence type="ECO:0000256" key="2">
    <source>
        <dbReference type="ARBA" id="ARBA00022692"/>
    </source>
</evidence>
<comment type="caution">
    <text evidence="9">The sequence shown here is derived from an EMBL/GenBank/DDBJ whole genome shotgun (WGS) entry which is preliminary data.</text>
</comment>
<dbReference type="PANTHER" id="PTHR24269">
    <property type="entry name" value="KREMEN PROTEIN"/>
    <property type="match status" value="1"/>
</dbReference>
<keyword evidence="4" id="KW-1133">Transmembrane helix</keyword>
<dbReference type="InterPro" id="IPR051836">
    <property type="entry name" value="Kremen_rcpt"/>
</dbReference>
<reference evidence="9" key="1">
    <citation type="submission" date="2019-11" db="EMBL/GenBank/DDBJ databases">
        <title>Bipolaris sorokiniana Genome sequencing.</title>
        <authorList>
            <person name="Wang H."/>
        </authorList>
    </citation>
    <scope>NUCLEOTIDE SEQUENCE</scope>
</reference>
<evidence type="ECO:0000256" key="5">
    <source>
        <dbReference type="ARBA" id="ARBA00023136"/>
    </source>
</evidence>